<dbReference type="InterPro" id="IPR051280">
    <property type="entry name" value="Cl-channel/antiporter"/>
</dbReference>
<feature type="transmembrane region" description="Helical" evidence="8">
    <location>
        <begin position="570"/>
        <end position="594"/>
    </location>
</feature>
<feature type="transmembrane region" description="Helical" evidence="8">
    <location>
        <begin position="426"/>
        <end position="452"/>
    </location>
</feature>
<comment type="subcellular location">
    <subcellularLocation>
        <location evidence="1">Membrane</location>
        <topology evidence="1">Multi-pass membrane protein</topology>
    </subcellularLocation>
</comment>
<gene>
    <name evidence="9" type="ORF">BDK51DRAFT_38409</name>
</gene>
<dbReference type="SUPFAM" id="SSF81340">
    <property type="entry name" value="Clc chloride channel"/>
    <property type="match status" value="1"/>
</dbReference>
<evidence type="ECO:0000256" key="1">
    <source>
        <dbReference type="ARBA" id="ARBA00004141"/>
    </source>
</evidence>
<dbReference type="GO" id="GO:0015108">
    <property type="term" value="F:chloride transmembrane transporter activity"/>
    <property type="evidence" value="ECO:0007669"/>
    <property type="project" value="InterPro"/>
</dbReference>
<feature type="compositionally biased region" description="Basic and acidic residues" evidence="7">
    <location>
        <begin position="75"/>
        <end position="87"/>
    </location>
</feature>
<protein>
    <submittedName>
        <fullName evidence="9">Chloride channel</fullName>
    </submittedName>
</protein>
<name>A0A4P9W6V9_9FUNG</name>
<dbReference type="InterPro" id="IPR001807">
    <property type="entry name" value="ClC"/>
</dbReference>
<dbReference type="PANTHER" id="PTHR11689:SF136">
    <property type="entry name" value="H(+)_CL(-) EXCHANGE TRANSPORTER 7"/>
    <property type="match status" value="1"/>
</dbReference>
<feature type="compositionally biased region" description="Basic residues" evidence="7">
    <location>
        <begin position="258"/>
        <end position="276"/>
    </location>
</feature>
<feature type="compositionally biased region" description="Low complexity" evidence="7">
    <location>
        <begin position="229"/>
        <end position="254"/>
    </location>
</feature>
<dbReference type="PANTHER" id="PTHR11689">
    <property type="entry name" value="CHLORIDE CHANNEL PROTEIN CLC FAMILY MEMBER"/>
    <property type="match status" value="1"/>
</dbReference>
<dbReference type="EMBL" id="KZ997672">
    <property type="protein sequence ID" value="RKO87115.1"/>
    <property type="molecule type" value="Genomic_DNA"/>
</dbReference>
<proteinExistence type="predicted"/>
<reference evidence="10" key="1">
    <citation type="journal article" date="2018" name="Nat. Microbiol.">
        <title>Leveraging single-cell genomics to expand the fungal tree of life.</title>
        <authorList>
            <person name="Ahrendt S.R."/>
            <person name="Quandt C.A."/>
            <person name="Ciobanu D."/>
            <person name="Clum A."/>
            <person name="Salamov A."/>
            <person name="Andreopoulos B."/>
            <person name="Cheng J.F."/>
            <person name="Woyke T."/>
            <person name="Pelin A."/>
            <person name="Henrissat B."/>
            <person name="Reynolds N.K."/>
            <person name="Benny G.L."/>
            <person name="Smith M.E."/>
            <person name="James T.Y."/>
            <person name="Grigoriev I.V."/>
        </authorList>
    </citation>
    <scope>NUCLEOTIDE SEQUENCE [LARGE SCALE GENOMIC DNA]</scope>
</reference>
<keyword evidence="3" id="KW-0677">Repeat</keyword>
<organism evidence="9 10">
    <name type="scientific">Blyttiomyces helicus</name>
    <dbReference type="NCBI Taxonomy" id="388810"/>
    <lineage>
        <taxon>Eukaryota</taxon>
        <taxon>Fungi</taxon>
        <taxon>Fungi incertae sedis</taxon>
        <taxon>Chytridiomycota</taxon>
        <taxon>Chytridiomycota incertae sedis</taxon>
        <taxon>Chytridiomycetes</taxon>
        <taxon>Chytridiomycetes incertae sedis</taxon>
        <taxon>Blyttiomyces</taxon>
    </lineage>
</organism>
<feature type="transmembrane region" description="Helical" evidence="8">
    <location>
        <begin position="664"/>
        <end position="685"/>
    </location>
</feature>
<evidence type="ECO:0000256" key="2">
    <source>
        <dbReference type="ARBA" id="ARBA00022692"/>
    </source>
</evidence>
<evidence type="ECO:0000256" key="3">
    <source>
        <dbReference type="ARBA" id="ARBA00022737"/>
    </source>
</evidence>
<keyword evidence="10" id="KW-1185">Reference proteome</keyword>
<feature type="transmembrane region" description="Helical" evidence="8">
    <location>
        <begin position="512"/>
        <end position="531"/>
    </location>
</feature>
<keyword evidence="5" id="KW-0129">CBS domain</keyword>
<evidence type="ECO:0000256" key="6">
    <source>
        <dbReference type="ARBA" id="ARBA00023136"/>
    </source>
</evidence>
<feature type="transmembrane region" description="Helical" evidence="8">
    <location>
        <begin position="784"/>
        <end position="805"/>
    </location>
</feature>
<sequence length="906" mass="98723">MLLNQAKVGDDLVLDSSRASLNLPKTGSQVDCSPGGEWWYRERVSEDRGLPAFEVAQMRVWWAQQSEAIFHRRSHEPSEQADGHRPGQDMTRSRGPARTGGTGSTDDDKNDDDGGNDGNGRFAAIGERMEDTDSGPGTLASLEFSELVASRRKALDSGAQGAQLAHATSPNFLRRAAAGGGSAFLGSKDPVQLHPAEKCTCNILEQPDMEPQAHPAGSLAPPQNDLDPDAVVPASPASDPAAVAPSSPTASSPSRHTPNPRRNKTPIVHPRSRQRPQRIAAGATISLTDSAPARRIQLQHAVRANTMFNLEPEQKHEGHEMHLKELDSIAFEEPDGPGLRDHYSALTGKIRAKLEINGYSESHFLDFYYASPILPSFSKVHAFVITFAISWLYIGLFYGSEKLANTRIEHFAELIAKGEKVDALKFALWTCLAAALVPAVLIALFTVGVWTVSGETRGPDVVGSGMTELIAFLNGADTRSQANIANNVFRYLGILGISLAGLYSGIDGPFAMIGASVAIFLVQIVDKTPFLRKFMYREMKLTVTPENDPSAVVTFNAMLTALEKKRLRKFATLGAAVGITAIFRAPIGGVMFALEETTSFFEPSILIRTLFCNLLAYIVVSYQLDDDSFNDLEEPSFQRRFTNTLPTLFRTDTACTRTTGLEDFFIYILLACSIAILGIGWNFLVSQVQLYRQKFALLTSREAAQNAQKQREESSLSVMIFPTKDSTTTLAEPQMPSPTPSLKDFNGAAPLDAPSLLAPPQSETVAVTPVPHVLKWWSRWVSLLSLRLIEVALVCVITTSVVVLLPTAPGLDVCIASTRPLNHILPTAPISCNVAGDGPSTESALDSCLANLSTVCLPTEIMNEFKTDVAKVEASWTGRYLKELLDRHEERRKVRVAELKKEAKRA</sequence>
<accession>A0A4P9W6V9</accession>
<feature type="region of interest" description="Disordered" evidence="7">
    <location>
        <begin position="208"/>
        <end position="276"/>
    </location>
</feature>
<feature type="region of interest" description="Disordered" evidence="7">
    <location>
        <begin position="72"/>
        <end position="122"/>
    </location>
</feature>
<feature type="transmembrane region" description="Helical" evidence="8">
    <location>
        <begin position="380"/>
        <end position="399"/>
    </location>
</feature>
<evidence type="ECO:0000313" key="9">
    <source>
        <dbReference type="EMBL" id="RKO87115.1"/>
    </source>
</evidence>
<keyword evidence="4 8" id="KW-1133">Transmembrane helix</keyword>
<keyword evidence="2 8" id="KW-0812">Transmembrane</keyword>
<keyword evidence="6 8" id="KW-0472">Membrane</keyword>
<dbReference type="Proteomes" id="UP000269721">
    <property type="component" value="Unassembled WGS sequence"/>
</dbReference>
<evidence type="ECO:0000256" key="4">
    <source>
        <dbReference type="ARBA" id="ARBA00022989"/>
    </source>
</evidence>
<evidence type="ECO:0000256" key="7">
    <source>
        <dbReference type="SAM" id="MobiDB-lite"/>
    </source>
</evidence>
<dbReference type="OrthoDB" id="428525at2759"/>
<dbReference type="Gene3D" id="1.10.3080.10">
    <property type="entry name" value="Clc chloride channel"/>
    <property type="match status" value="1"/>
</dbReference>
<dbReference type="AlphaFoldDB" id="A0A4P9W6V9"/>
<evidence type="ECO:0000313" key="10">
    <source>
        <dbReference type="Proteomes" id="UP000269721"/>
    </source>
</evidence>
<evidence type="ECO:0000256" key="8">
    <source>
        <dbReference type="SAM" id="Phobius"/>
    </source>
</evidence>
<evidence type="ECO:0000256" key="5">
    <source>
        <dbReference type="ARBA" id="ARBA00023122"/>
    </source>
</evidence>
<dbReference type="GO" id="GO:0016020">
    <property type="term" value="C:membrane"/>
    <property type="evidence" value="ECO:0007669"/>
    <property type="project" value="UniProtKB-SubCell"/>
</dbReference>
<dbReference type="InterPro" id="IPR014743">
    <property type="entry name" value="Cl-channel_core"/>
</dbReference>
<dbReference type="Pfam" id="PF00654">
    <property type="entry name" value="Voltage_CLC"/>
    <property type="match status" value="1"/>
</dbReference>